<evidence type="ECO:0000313" key="2">
    <source>
        <dbReference type="Proteomes" id="UP000823964"/>
    </source>
</evidence>
<dbReference type="Proteomes" id="UP000823964">
    <property type="component" value="Unassembled WGS sequence"/>
</dbReference>
<reference evidence="1" key="2">
    <citation type="submission" date="2021-04" db="EMBL/GenBank/DDBJ databases">
        <authorList>
            <person name="Gilroy R."/>
        </authorList>
    </citation>
    <scope>NUCLEOTIDE SEQUENCE</scope>
    <source>
        <strain evidence="1">14975</strain>
    </source>
</reference>
<dbReference type="AlphaFoldDB" id="A0A9D1VAN7"/>
<reference evidence="1" key="1">
    <citation type="journal article" date="2021" name="PeerJ">
        <title>Extensive microbial diversity within the chicken gut microbiome revealed by metagenomics and culture.</title>
        <authorList>
            <person name="Gilroy R."/>
            <person name="Ravi A."/>
            <person name="Getino M."/>
            <person name="Pursley I."/>
            <person name="Horton D.L."/>
            <person name="Alikhan N.F."/>
            <person name="Baker D."/>
            <person name="Gharbi K."/>
            <person name="Hall N."/>
            <person name="Watson M."/>
            <person name="Adriaenssens E.M."/>
            <person name="Foster-Nyarko E."/>
            <person name="Jarju S."/>
            <person name="Secka A."/>
            <person name="Antonio M."/>
            <person name="Oren A."/>
            <person name="Chaudhuri R.R."/>
            <person name="La Ragione R."/>
            <person name="Hildebrand F."/>
            <person name="Pallen M.J."/>
        </authorList>
    </citation>
    <scope>NUCLEOTIDE SEQUENCE</scope>
    <source>
        <strain evidence="1">14975</strain>
    </source>
</reference>
<gene>
    <name evidence="1" type="ORF">H9862_03735</name>
</gene>
<dbReference type="InterPro" id="IPR009367">
    <property type="entry name" value="Elm1-like"/>
</dbReference>
<dbReference type="Pfam" id="PF06258">
    <property type="entry name" value="Mito_fiss_Elm1"/>
    <property type="match status" value="1"/>
</dbReference>
<accession>A0A9D1VAN7</accession>
<protein>
    <submittedName>
        <fullName evidence="1">Mitochondrial fission ELM1 family protein</fullName>
    </submittedName>
</protein>
<comment type="caution">
    <text evidence="1">The sequence shown here is derived from an EMBL/GenBank/DDBJ whole genome shotgun (WGS) entry which is preliminary data.</text>
</comment>
<evidence type="ECO:0000313" key="1">
    <source>
        <dbReference type="EMBL" id="HIX19698.1"/>
    </source>
</evidence>
<sequence length="314" mass="35275">MIIYIVSDGKRGHLSQTEGLAQALTDCARRRRPDLEHSYYEVSVVDKTWLSKLLYKGRDLDLPRPNLILCAGHGTHLAALSLARHLRCLCMVCMRPSLPLRLFDLCIMPRHDLRPGETSGGRILPTVGSINMIKPHPEVPKREQLILIGGPSKEFDWDTETVLNQLSTITRHSSCPMVLTTSRRTPKDFVQDVTSTCPSIRVEPVETTGPTWVADHLACAKEVWVTQDSVSMVYEALSSGAPVGIIEMPRKKVYRKGKKLSRVSRGLDMIISDGCVRSFTEWAKDRTLPQPDTVLDEAHRAAEYILDRFPKLLP</sequence>
<organism evidence="1 2">
    <name type="scientific">Candidatus Akkermansia intestinigallinarum</name>
    <dbReference type="NCBI Taxonomy" id="2838431"/>
    <lineage>
        <taxon>Bacteria</taxon>
        <taxon>Pseudomonadati</taxon>
        <taxon>Verrucomicrobiota</taxon>
        <taxon>Verrucomicrobiia</taxon>
        <taxon>Verrucomicrobiales</taxon>
        <taxon>Akkermansiaceae</taxon>
        <taxon>Akkermansia</taxon>
    </lineage>
</organism>
<dbReference type="EMBL" id="DXFQ01000058">
    <property type="protein sequence ID" value="HIX19698.1"/>
    <property type="molecule type" value="Genomic_DNA"/>
</dbReference>
<proteinExistence type="predicted"/>
<name>A0A9D1VAN7_9BACT</name>